<name>A0A1A9ZYI7_GLOPL</name>
<keyword evidence="10" id="KW-1185">Reference proteome</keyword>
<dbReference type="PANTHER" id="PTHR21367">
    <property type="entry name" value="ARGININE-TRNA-PROTEIN TRANSFERASE 1"/>
    <property type="match status" value="1"/>
</dbReference>
<accession>A0A1A9ZYI7</accession>
<comment type="function">
    <text evidence="5">Involved in the post-translational conjugation of arginine to the N-terminal aspartate or glutamate of a protein. This arginylation is required for degradation of the protein via the ubiquitin pathway.</text>
</comment>
<dbReference type="PIRSF" id="PIRSF037207">
    <property type="entry name" value="ATE1_euk"/>
    <property type="match status" value="1"/>
</dbReference>
<dbReference type="EC" id="2.3.2.8" evidence="5"/>
<dbReference type="STRING" id="7398.A0A1A9ZYI7"/>
<evidence type="ECO:0000313" key="10">
    <source>
        <dbReference type="Proteomes" id="UP000092445"/>
    </source>
</evidence>
<dbReference type="Pfam" id="PF04376">
    <property type="entry name" value="ATE_N"/>
    <property type="match status" value="1"/>
</dbReference>
<reference evidence="9" key="2">
    <citation type="submission" date="2020-05" db="UniProtKB">
        <authorList>
            <consortium name="EnsemblMetazoa"/>
        </authorList>
    </citation>
    <scope>IDENTIFICATION</scope>
    <source>
        <strain evidence="9">IAEA</strain>
    </source>
</reference>
<evidence type="ECO:0000256" key="5">
    <source>
        <dbReference type="PIRNR" id="PIRNR037207"/>
    </source>
</evidence>
<comment type="catalytic activity">
    <reaction evidence="5">
        <text>an N-terminal L-alpha-aminoacyl-[protein] + L-arginyl-tRNA(Arg) = an N-terminal L-arginyl-L-aminoacyl-[protein] + tRNA(Arg) + H(+)</text>
        <dbReference type="Rhea" id="RHEA:10208"/>
        <dbReference type="Rhea" id="RHEA-COMP:9658"/>
        <dbReference type="Rhea" id="RHEA-COMP:9673"/>
        <dbReference type="Rhea" id="RHEA-COMP:10636"/>
        <dbReference type="Rhea" id="RHEA-COMP:10638"/>
        <dbReference type="ChEBI" id="CHEBI:15378"/>
        <dbReference type="ChEBI" id="CHEBI:78442"/>
        <dbReference type="ChEBI" id="CHEBI:78513"/>
        <dbReference type="ChEBI" id="CHEBI:78597"/>
        <dbReference type="ChEBI" id="CHEBI:83562"/>
        <dbReference type="EC" id="2.3.2.8"/>
    </reaction>
</comment>
<reference evidence="10" key="1">
    <citation type="submission" date="2014-03" db="EMBL/GenBank/DDBJ databases">
        <authorList>
            <person name="Aksoy S."/>
            <person name="Warren W."/>
            <person name="Wilson R.K."/>
        </authorList>
    </citation>
    <scope>NUCLEOTIDE SEQUENCE [LARGE SCALE GENOMIC DNA]</scope>
    <source>
        <strain evidence="10">IAEA</strain>
    </source>
</reference>
<proteinExistence type="inferred from homology"/>
<dbReference type="InterPro" id="IPR007472">
    <property type="entry name" value="N-end_Aminoacyl_Trfase_C"/>
</dbReference>
<evidence type="ECO:0000256" key="3">
    <source>
        <dbReference type="ARBA" id="ARBA00022786"/>
    </source>
</evidence>
<comment type="similarity">
    <text evidence="1 5">Belongs to the R-transferase family.</text>
</comment>
<dbReference type="InterPro" id="IPR030700">
    <property type="entry name" value="N-end_Aminoacyl_Trfase"/>
</dbReference>
<feature type="compositionally biased region" description="Basic and acidic residues" evidence="6">
    <location>
        <begin position="190"/>
        <end position="204"/>
    </location>
</feature>
<evidence type="ECO:0000256" key="1">
    <source>
        <dbReference type="ARBA" id="ARBA00009991"/>
    </source>
</evidence>
<dbReference type="GO" id="GO:0004057">
    <property type="term" value="F:arginyl-tRNA--protein transferase activity"/>
    <property type="evidence" value="ECO:0007669"/>
    <property type="project" value="UniProtKB-EC"/>
</dbReference>
<dbReference type="VEuPathDB" id="VectorBase:GPAI028937"/>
<keyword evidence="3 5" id="KW-0833">Ubl conjugation pathway</keyword>
<feature type="region of interest" description="Disordered" evidence="6">
    <location>
        <begin position="190"/>
        <end position="212"/>
    </location>
</feature>
<organism evidence="9 10">
    <name type="scientific">Glossina pallidipes</name>
    <name type="common">Tsetse fly</name>
    <dbReference type="NCBI Taxonomy" id="7398"/>
    <lineage>
        <taxon>Eukaryota</taxon>
        <taxon>Metazoa</taxon>
        <taxon>Ecdysozoa</taxon>
        <taxon>Arthropoda</taxon>
        <taxon>Hexapoda</taxon>
        <taxon>Insecta</taxon>
        <taxon>Pterygota</taxon>
        <taxon>Neoptera</taxon>
        <taxon>Endopterygota</taxon>
        <taxon>Diptera</taxon>
        <taxon>Brachycera</taxon>
        <taxon>Muscomorpha</taxon>
        <taxon>Hippoboscoidea</taxon>
        <taxon>Glossinidae</taxon>
        <taxon>Glossina</taxon>
    </lineage>
</organism>
<protein>
    <recommendedName>
        <fullName evidence="5">Arginyl-tRNA--protein transferase 1</fullName>
        <shortName evidence="5">Arginyltransferase 1</shortName>
        <shortName evidence="5">R-transferase 1</shortName>
        <ecNumber evidence="5">2.3.2.8</ecNumber>
    </recommendedName>
    <alternativeName>
        <fullName evidence="5">Arginine-tRNA--protein transferase 1</fullName>
    </alternativeName>
</protein>
<dbReference type="PANTHER" id="PTHR21367:SF1">
    <property type="entry name" value="ARGINYL-TRNA--PROTEIN TRANSFERASE 1"/>
    <property type="match status" value="1"/>
</dbReference>
<dbReference type="SUPFAM" id="SSF55729">
    <property type="entry name" value="Acyl-CoA N-acyltransferases (Nat)"/>
    <property type="match status" value="1"/>
</dbReference>
<feature type="domain" description="N-end aminoacyl transferase N-terminal" evidence="7">
    <location>
        <begin position="31"/>
        <end position="102"/>
    </location>
</feature>
<dbReference type="Proteomes" id="UP000092445">
    <property type="component" value="Unassembled WGS sequence"/>
</dbReference>
<feature type="compositionally biased region" description="Basic and acidic residues" evidence="6">
    <location>
        <begin position="141"/>
        <end position="150"/>
    </location>
</feature>
<dbReference type="AlphaFoldDB" id="A0A1A9ZYI7"/>
<dbReference type="InterPro" id="IPR017137">
    <property type="entry name" value="Arg-tRNA-P_Trfase_1_euk"/>
</dbReference>
<dbReference type="EnsemblMetazoa" id="GPAI028937-RA">
    <property type="protein sequence ID" value="GPAI028937-PA"/>
    <property type="gene ID" value="GPAI028937"/>
</dbReference>
<evidence type="ECO:0000313" key="9">
    <source>
        <dbReference type="EnsemblMetazoa" id="GPAI028937-PA"/>
    </source>
</evidence>
<dbReference type="InterPro" id="IPR007471">
    <property type="entry name" value="N-end_Aminoacyl_Trfase_N"/>
</dbReference>
<evidence type="ECO:0000256" key="4">
    <source>
        <dbReference type="ARBA" id="ARBA00023315"/>
    </source>
</evidence>
<dbReference type="GO" id="GO:0005737">
    <property type="term" value="C:cytoplasm"/>
    <property type="evidence" value="ECO:0007669"/>
    <property type="project" value="TreeGrafter"/>
</dbReference>
<evidence type="ECO:0000256" key="2">
    <source>
        <dbReference type="ARBA" id="ARBA00022679"/>
    </source>
</evidence>
<dbReference type="Pfam" id="PF04377">
    <property type="entry name" value="ATE_C"/>
    <property type="match status" value="1"/>
</dbReference>
<feature type="region of interest" description="Disordered" evidence="6">
    <location>
        <begin position="114"/>
        <end position="150"/>
    </location>
</feature>
<dbReference type="InterPro" id="IPR016181">
    <property type="entry name" value="Acyl_CoA_acyltransferase"/>
</dbReference>
<feature type="domain" description="N-end rule aminoacyl transferase C-terminal" evidence="8">
    <location>
        <begin position="339"/>
        <end position="475"/>
    </location>
</feature>
<keyword evidence="2 5" id="KW-0808">Transferase</keyword>
<sequence>MSHGSGRRSSDYIKHKNMGLTVIDYYGKQISKCGYCKGIQCSISHGMHTYQMTPHDYQDLIDRGWRRSGHYCYKQDNKMTCCPCYTIKCDALEFKLTKSHKKILKRMTRFLRDGKKERSEMGGLPTINNEGEGDEGQSGEDGARGGVREEIHRPDIPLKNINLEEAGKANKNRQKCLTSEEKVARTLYEKSEAMSSDPAKDPDRSQNTCDGVNLPCKKAKQMRLERSLAKQAAKCISPEAGMTKTRKCPKNPEKSLKDFIDDVTNADRHKLRIVLVPSTKNNYTERAFDLFCKYQLTVHKDNPERLTPIRLQRFCYNSPLKLNITHVKSKQFEDTLKQSYALYEKYQTLIHNDRPNNVHEYLEFLQRSPLKHCKTEDGPSVGYGSFHQQYWLDDQLIAVAVLDILPYCVSSVYFFYDPDYSFLSLGTYSSLREIELVQQLASSVSSLRYYYMGFYIHSCPKMRYKGKLYPSYLLCPEAFTWHLLTDEIRSKLNAQKYQRFNPEVLAKDIDEFVEGDIGNVLLLVDQNTCITYNEYIQITGEDDRNAIMEYGKLVGKSLSRRILYIKM</sequence>
<keyword evidence="4 5" id="KW-0012">Acyltransferase</keyword>
<evidence type="ECO:0000256" key="6">
    <source>
        <dbReference type="SAM" id="MobiDB-lite"/>
    </source>
</evidence>
<evidence type="ECO:0000259" key="7">
    <source>
        <dbReference type="Pfam" id="PF04376"/>
    </source>
</evidence>
<evidence type="ECO:0000259" key="8">
    <source>
        <dbReference type="Pfam" id="PF04377"/>
    </source>
</evidence>